<protein>
    <recommendedName>
        <fullName evidence="2">NECAP PHear domain-containing protein</fullName>
    </recommendedName>
</protein>
<dbReference type="Proteomes" id="UP001230188">
    <property type="component" value="Unassembled WGS sequence"/>
</dbReference>
<comment type="caution">
    <text evidence="3">The sequence shown here is derived from an EMBL/GenBank/DDBJ whole genome shotgun (WGS) entry which is preliminary data.</text>
</comment>
<evidence type="ECO:0000313" key="3">
    <source>
        <dbReference type="EMBL" id="KAJ8610706.1"/>
    </source>
</evidence>
<keyword evidence="4" id="KW-1185">Reference proteome</keyword>
<evidence type="ECO:0000259" key="2">
    <source>
        <dbReference type="Pfam" id="PF07933"/>
    </source>
</evidence>
<dbReference type="Pfam" id="PF07933">
    <property type="entry name" value="DUF1681"/>
    <property type="match status" value="1"/>
</dbReference>
<dbReference type="AlphaFoldDB" id="A0AAD7UKN5"/>
<evidence type="ECO:0000256" key="1">
    <source>
        <dbReference type="SAM" id="MobiDB-lite"/>
    </source>
</evidence>
<feature type="compositionally biased region" description="Pro residues" evidence="1">
    <location>
        <begin position="175"/>
        <end position="187"/>
    </location>
</feature>
<accession>A0AAD7UKN5</accession>
<dbReference type="GO" id="GO:0006897">
    <property type="term" value="P:endocytosis"/>
    <property type="evidence" value="ECO:0007669"/>
    <property type="project" value="InterPro"/>
</dbReference>
<dbReference type="PANTHER" id="PTHR12847">
    <property type="entry name" value="ATP-BINDING CASSETTE ABC TRANSPORTER-RELATED"/>
    <property type="match status" value="1"/>
</dbReference>
<reference evidence="3" key="1">
    <citation type="submission" date="2023-01" db="EMBL/GenBank/DDBJ databases">
        <title>Metagenome sequencing of chrysophaentin producing Chrysophaeum taylorii.</title>
        <authorList>
            <person name="Davison J."/>
            <person name="Bewley C."/>
        </authorList>
    </citation>
    <scope>NUCLEOTIDE SEQUENCE</scope>
    <source>
        <strain evidence="3">NIES-1699</strain>
    </source>
</reference>
<organism evidence="3 4">
    <name type="scientific">Chrysophaeum taylorii</name>
    <dbReference type="NCBI Taxonomy" id="2483200"/>
    <lineage>
        <taxon>Eukaryota</taxon>
        <taxon>Sar</taxon>
        <taxon>Stramenopiles</taxon>
        <taxon>Ochrophyta</taxon>
        <taxon>Pelagophyceae</taxon>
        <taxon>Pelagomonadales</taxon>
        <taxon>Pelagomonadaceae</taxon>
        <taxon>Chrysophaeum</taxon>
    </lineage>
</organism>
<gene>
    <name evidence="3" type="ORF">CTAYLR_005672</name>
</gene>
<proteinExistence type="predicted"/>
<feature type="compositionally biased region" description="Acidic residues" evidence="1">
    <location>
        <begin position="190"/>
        <end position="203"/>
    </location>
</feature>
<dbReference type="GO" id="GO:0030125">
    <property type="term" value="C:clathrin vesicle coat"/>
    <property type="evidence" value="ECO:0007669"/>
    <property type="project" value="TreeGrafter"/>
</dbReference>
<dbReference type="PANTHER" id="PTHR12847:SF9">
    <property type="entry name" value="NECAP-LIKE PROTEIN CG9132"/>
    <property type="match status" value="1"/>
</dbReference>
<name>A0AAD7UKN5_9STRA</name>
<dbReference type="EMBL" id="JAQMWT010000096">
    <property type="protein sequence ID" value="KAJ8610706.1"/>
    <property type="molecule type" value="Genomic_DNA"/>
</dbReference>
<dbReference type="InterPro" id="IPR011993">
    <property type="entry name" value="PH-like_dom_sf"/>
</dbReference>
<dbReference type="SUPFAM" id="SSF50729">
    <property type="entry name" value="PH domain-like"/>
    <property type="match status" value="1"/>
</dbReference>
<dbReference type="Gene3D" id="2.30.29.30">
    <property type="entry name" value="Pleckstrin-homology domain (PH domain)/Phosphotyrosine-binding domain (PTB)"/>
    <property type="match status" value="1"/>
</dbReference>
<dbReference type="InterPro" id="IPR012466">
    <property type="entry name" value="NECAP_PHear"/>
</dbReference>
<feature type="region of interest" description="Disordered" evidence="1">
    <location>
        <begin position="160"/>
        <end position="209"/>
    </location>
</feature>
<evidence type="ECO:0000313" key="4">
    <source>
        <dbReference type="Proteomes" id="UP001230188"/>
    </source>
</evidence>
<sequence>MEQRVLSINEAFLYRVPPLRSTSGHRAEEWGLGSPSMTARIEMIAVDDVLEIRVFEGETQVAVCPVRCAVGAPPIDSVVDPVVDSSRYFVLRCEENNKHAYVGCGFRERETAYDFKAAIHDFKKSVDRQHKADQTVRERDHDPEPVVDLALKGTIKLQLAGRAPRPRQISSTPLRLPPPPSTPPPSKPADDDDDEEEEAEFGDFETAPS</sequence>
<feature type="domain" description="NECAP PHear" evidence="2">
    <location>
        <begin position="2"/>
        <end position="153"/>
    </location>
</feature>